<evidence type="ECO:0000256" key="6">
    <source>
        <dbReference type="ARBA" id="ARBA00023136"/>
    </source>
</evidence>
<keyword evidence="5 9" id="KW-1133">Transmembrane helix</keyword>
<evidence type="ECO:0000256" key="4">
    <source>
        <dbReference type="ARBA" id="ARBA00022692"/>
    </source>
</evidence>
<protein>
    <submittedName>
        <fullName evidence="10">Uncharacterized protein</fullName>
    </submittedName>
</protein>
<keyword evidence="4 9" id="KW-0812">Transmembrane</keyword>
<feature type="transmembrane region" description="Helical" evidence="9">
    <location>
        <begin position="701"/>
        <end position="720"/>
    </location>
</feature>
<evidence type="ECO:0000256" key="9">
    <source>
        <dbReference type="SAM" id="Phobius"/>
    </source>
</evidence>
<evidence type="ECO:0000256" key="3">
    <source>
        <dbReference type="ARBA" id="ARBA00006528"/>
    </source>
</evidence>
<dbReference type="GO" id="GO:0009941">
    <property type="term" value="C:chloroplast envelope"/>
    <property type="evidence" value="ECO:0007669"/>
    <property type="project" value="UniProtKB-SubCell"/>
</dbReference>
<feature type="region of interest" description="Disordered" evidence="8">
    <location>
        <begin position="1"/>
        <end position="29"/>
    </location>
</feature>
<reference evidence="10" key="1">
    <citation type="journal article" date="2007" name="PLoS ONE">
        <title>The first genome sequence of an elite grapevine cultivar (Pinot noir Vitis vinifera L.): coping with a highly heterozygous genome.</title>
        <authorList>
            <person name="Velasco R."/>
            <person name="Zharkikh A."/>
            <person name="Troggio M."/>
            <person name="Cartwright D.A."/>
            <person name="Cestaro A."/>
            <person name="Pruss D."/>
            <person name="Pindo M."/>
            <person name="FitzGerald L.M."/>
            <person name="Vezzulli S."/>
            <person name="Reid J."/>
            <person name="Malacarne G."/>
            <person name="Iliev D."/>
            <person name="Coppola G."/>
            <person name="Wardell B."/>
            <person name="Micheletti D."/>
            <person name="Macalma T."/>
            <person name="Facci M."/>
            <person name="Mitchell J.T."/>
            <person name="Perazzolli M."/>
            <person name="Eldredge G."/>
            <person name="Gatto P."/>
            <person name="Oyzerski R."/>
            <person name="Moretto M."/>
            <person name="Gutin N."/>
            <person name="Stefanini M."/>
            <person name="Chen Y."/>
            <person name="Segala C."/>
            <person name="Davenport C."/>
            <person name="Dematte L."/>
            <person name="Mraz A."/>
            <person name="Battilana J."/>
            <person name="Stormo K."/>
            <person name="Costa F."/>
            <person name="Tao Q."/>
            <person name="Si-Ammour A."/>
            <person name="Harkins T."/>
            <person name="Lackey A."/>
            <person name="Perbost C."/>
            <person name="Taillon B."/>
            <person name="Stella A."/>
            <person name="Solovyev V."/>
            <person name="Fawcett J.A."/>
            <person name="Sterck L."/>
            <person name="Vandepoele K."/>
            <person name="Grando S.M."/>
            <person name="Toppo S."/>
            <person name="Moser C."/>
            <person name="Lanchbury J."/>
            <person name="Bogden R."/>
            <person name="Skolnick M."/>
            <person name="Sgaramella V."/>
            <person name="Bhatnagar S.K."/>
            <person name="Fontana P."/>
            <person name="Gutin A."/>
            <person name="Van de Peer Y."/>
            <person name="Salamini F."/>
            <person name="Viola R."/>
        </authorList>
    </citation>
    <scope>NUCLEOTIDE SEQUENCE</scope>
</reference>
<evidence type="ECO:0000256" key="8">
    <source>
        <dbReference type="SAM" id="MobiDB-lite"/>
    </source>
</evidence>
<feature type="coiled-coil region" evidence="7">
    <location>
        <begin position="158"/>
        <end position="237"/>
    </location>
</feature>
<name>A5B393_VITVI</name>
<gene>
    <name evidence="10" type="ORF">VITISV_026295</name>
</gene>
<organism evidence="10">
    <name type="scientific">Vitis vinifera</name>
    <name type="common">Grape</name>
    <dbReference type="NCBI Taxonomy" id="29760"/>
    <lineage>
        <taxon>Eukaryota</taxon>
        <taxon>Viridiplantae</taxon>
        <taxon>Streptophyta</taxon>
        <taxon>Embryophyta</taxon>
        <taxon>Tracheophyta</taxon>
        <taxon>Spermatophyta</taxon>
        <taxon>Magnoliopsida</taxon>
        <taxon>eudicotyledons</taxon>
        <taxon>Gunneridae</taxon>
        <taxon>Pentapetalae</taxon>
        <taxon>rosids</taxon>
        <taxon>Vitales</taxon>
        <taxon>Vitaceae</taxon>
        <taxon>Viteae</taxon>
        <taxon>Vitis</taxon>
    </lineage>
</organism>
<evidence type="ECO:0000313" key="10">
    <source>
        <dbReference type="EMBL" id="CAN78610.1"/>
    </source>
</evidence>
<feature type="transmembrane region" description="Helical" evidence="9">
    <location>
        <begin position="636"/>
        <end position="661"/>
    </location>
</feature>
<proteinExistence type="inferred from homology"/>
<feature type="region of interest" description="Disordered" evidence="8">
    <location>
        <begin position="387"/>
        <end position="416"/>
    </location>
</feature>
<feature type="transmembrane region" description="Helical" evidence="9">
    <location>
        <begin position="492"/>
        <end position="511"/>
    </location>
</feature>
<feature type="transmembrane region" description="Helical" evidence="9">
    <location>
        <begin position="455"/>
        <end position="480"/>
    </location>
</feature>
<keyword evidence="7" id="KW-0175">Coiled coil</keyword>
<feature type="transmembrane region" description="Helical" evidence="9">
    <location>
        <begin position="523"/>
        <end position="541"/>
    </location>
</feature>
<dbReference type="EMBL" id="AM445136">
    <property type="protein sequence ID" value="CAN78610.1"/>
    <property type="molecule type" value="Genomic_DNA"/>
</dbReference>
<dbReference type="InterPro" id="IPR002657">
    <property type="entry name" value="BilAc:Na_symport/Acr3"/>
</dbReference>
<sequence length="791" mass="86262">MSRRDRRLPFPMKDIPHVHEPPFSRGLGPRPHPKLLEGMRGAQLQELQFGMGHRLPPPHPWVIEEHLAVQQQEIQGLLVDNQGLAATHVALKQELEAVQQELQRMVHFSGMLQADKDVEMRTMHERLAKIEADLCGMEVMKAEVLKVKADGKELTLARQELTGKVQVMTQDLARAKADLQHASALKEEIESVKHELQQARAAIEYEKKGYAENYQHGQLMENNLISMARELEKLRAELANVDKGASAAASGGNPGYSGNYGNPEAGYAANPYLTNYGMNPLLKSSRSMNGLQTFGLLVPCWFKPYAAIAKGLLLLLVYEGYKLNLLDIHISFTVWSKSERNISKKEIMQSSLSFPHARRGLNFAPKPNPTTTHPPFPKSPLLFFSNPTDSSSSSHQLRLTSLSQPHPPRNEPLFTTPTESISTRRRTRLVSFVAPLHSRIPLNGKSHGSRSFRGWIEVVGEALSTAFPVWVALGCLLGLIRPSSFNWVQPKWTVLGITVTMLGMGMTLTFDDLCKALAMPKELLAGFVLQYTVMPLLGFAVSKLLKLPSYYAAGLILELQVTSSHTLHGTKCAPSSIIITVFVFATLEKAQLIHVFSIRGNVALSVLMTAASTLSAVAITPFLTAKLAGQFVAVDAVGLLVSTLQVVLLPVLGGAFLNQYFQRLVKLVSPVMPTIAVVTVATLCGKAIAQSASAILASGQQVVLAAALLHTLGFFFGYILSRMLGLDVSSSRSISFEVGVKNSVLGVVLASQHLGNPLTAVPCAISSVCSSIFGSVLAGIWRHTPPIKMNP</sequence>
<dbReference type="AlphaFoldDB" id="A5B393"/>
<evidence type="ECO:0000256" key="5">
    <source>
        <dbReference type="ARBA" id="ARBA00022989"/>
    </source>
</evidence>
<dbReference type="Pfam" id="PF01758">
    <property type="entry name" value="SBF"/>
    <property type="match status" value="2"/>
</dbReference>
<dbReference type="InterPro" id="IPR004710">
    <property type="entry name" value="Bilac:Na_transpt"/>
</dbReference>
<accession>A5B393</accession>
<evidence type="ECO:0000256" key="7">
    <source>
        <dbReference type="SAM" id="Coils"/>
    </source>
</evidence>
<feature type="transmembrane region" description="Helical" evidence="9">
    <location>
        <begin position="667"/>
        <end position="689"/>
    </location>
</feature>
<dbReference type="PANTHER" id="PTHR10361">
    <property type="entry name" value="SODIUM-BILE ACID COTRANSPORTER"/>
    <property type="match status" value="1"/>
</dbReference>
<comment type="similarity">
    <text evidence="3">Belongs to the bile acid:sodium symporter (BASS) (TC 2.A.28) family.</text>
</comment>
<evidence type="ECO:0000256" key="2">
    <source>
        <dbReference type="ARBA" id="ARBA00004141"/>
    </source>
</evidence>
<evidence type="ECO:0000256" key="1">
    <source>
        <dbReference type="ARBA" id="ARBA00004119"/>
    </source>
</evidence>
<dbReference type="InterPro" id="IPR038770">
    <property type="entry name" value="Na+/solute_symporter_sf"/>
</dbReference>
<keyword evidence="6 9" id="KW-0472">Membrane</keyword>
<feature type="compositionally biased region" description="Low complexity" evidence="8">
    <location>
        <begin position="387"/>
        <end position="403"/>
    </location>
</feature>
<dbReference type="PANTHER" id="PTHR10361:SF28">
    <property type="entry name" value="P3 PROTEIN-RELATED"/>
    <property type="match status" value="1"/>
</dbReference>
<dbReference type="ExpressionAtlas" id="A5B393">
    <property type="expression patterns" value="baseline and differential"/>
</dbReference>
<feature type="transmembrane region" description="Helical" evidence="9">
    <location>
        <begin position="602"/>
        <end position="624"/>
    </location>
</feature>
<dbReference type="Gene3D" id="1.20.1530.20">
    <property type="match status" value="2"/>
</dbReference>
<dbReference type="GO" id="GO:0016020">
    <property type="term" value="C:membrane"/>
    <property type="evidence" value="ECO:0007669"/>
    <property type="project" value="UniProtKB-SubCell"/>
</dbReference>
<comment type="subcellular location">
    <subcellularLocation>
        <location evidence="2">Membrane</location>
        <topology evidence="2">Multi-pass membrane protein</topology>
    </subcellularLocation>
    <subcellularLocation>
        <location evidence="1">Plastid</location>
        <location evidence="1">Chloroplast envelope</location>
    </subcellularLocation>
</comment>
<feature type="transmembrane region" description="Helical" evidence="9">
    <location>
        <begin position="759"/>
        <end position="781"/>
    </location>
</feature>